<dbReference type="AlphaFoldDB" id="A0A2T1D974"/>
<sequence length="170" mass="18684">MTSNLSDRINTFSDLRVVEFLQYFNQSLLDGVVGDLEPLFEDIPPSIREIPGFSRIEQLSLEEEEIQLDDQESIVVSRQILQALAQNPRLSPLLEKALDIYADRKGGAAKNILAVGLAASMMLLAGNMRSFEVEAFGAKVDVENTGVTPEMVEFTKAVFSPLANLPAKGK</sequence>
<reference evidence="1 2" key="2">
    <citation type="submission" date="2018-03" db="EMBL/GenBank/DDBJ databases">
        <title>The ancient ancestry and fast evolution of plastids.</title>
        <authorList>
            <person name="Moore K.R."/>
            <person name="Magnabosco C."/>
            <person name="Momper L."/>
            <person name="Gold D.A."/>
            <person name="Bosak T."/>
            <person name="Fournier G.P."/>
        </authorList>
    </citation>
    <scope>NUCLEOTIDE SEQUENCE [LARGE SCALE GENOMIC DNA]</scope>
    <source>
        <strain evidence="1 2">ULC007</strain>
    </source>
</reference>
<accession>A0A2T1D974</accession>
<organism evidence="1 2">
    <name type="scientific">Phormidesmis priestleyi ULC007</name>
    <dbReference type="NCBI Taxonomy" id="1920490"/>
    <lineage>
        <taxon>Bacteria</taxon>
        <taxon>Bacillati</taxon>
        <taxon>Cyanobacteriota</taxon>
        <taxon>Cyanophyceae</taxon>
        <taxon>Leptolyngbyales</taxon>
        <taxon>Leptolyngbyaceae</taxon>
        <taxon>Phormidesmis</taxon>
    </lineage>
</organism>
<dbReference type="EMBL" id="PVWG01000034">
    <property type="protein sequence ID" value="PSB16996.1"/>
    <property type="molecule type" value="Genomic_DNA"/>
</dbReference>
<reference evidence="1 2" key="1">
    <citation type="submission" date="2018-02" db="EMBL/GenBank/DDBJ databases">
        <authorList>
            <person name="Cohen D.B."/>
            <person name="Kent A.D."/>
        </authorList>
    </citation>
    <scope>NUCLEOTIDE SEQUENCE [LARGE SCALE GENOMIC DNA]</scope>
    <source>
        <strain evidence="1 2">ULC007</strain>
    </source>
</reference>
<gene>
    <name evidence="1" type="ORF">C7B65_20075</name>
</gene>
<keyword evidence="2" id="KW-1185">Reference proteome</keyword>
<name>A0A2T1D974_9CYAN</name>
<evidence type="ECO:0000313" key="1">
    <source>
        <dbReference type="EMBL" id="PSB16996.1"/>
    </source>
</evidence>
<evidence type="ECO:0000313" key="2">
    <source>
        <dbReference type="Proteomes" id="UP000238634"/>
    </source>
</evidence>
<comment type="caution">
    <text evidence="1">The sequence shown here is derived from an EMBL/GenBank/DDBJ whole genome shotgun (WGS) entry which is preliminary data.</text>
</comment>
<dbReference type="Proteomes" id="UP000238634">
    <property type="component" value="Unassembled WGS sequence"/>
</dbReference>
<dbReference type="STRING" id="1920490.GCA_001895925_02019"/>
<protein>
    <submittedName>
        <fullName evidence="1">Uncharacterized protein</fullName>
    </submittedName>
</protein>
<dbReference type="RefSeq" id="WP_073074425.1">
    <property type="nucleotide sequence ID" value="NZ_MPPI01000036.1"/>
</dbReference>
<proteinExistence type="predicted"/>